<dbReference type="InterPro" id="IPR013126">
    <property type="entry name" value="Hsp_70_fam"/>
</dbReference>
<name>A0ABY7EVT7_MYAAR</name>
<evidence type="ECO:0000256" key="1">
    <source>
        <dbReference type="ARBA" id="ARBA00007381"/>
    </source>
</evidence>
<keyword evidence="3" id="KW-0067">ATP-binding</keyword>
<proteinExistence type="inferred from homology"/>
<dbReference type="EMBL" id="CP111020">
    <property type="protein sequence ID" value="WAR14077.1"/>
    <property type="molecule type" value="Genomic_DNA"/>
</dbReference>
<accession>A0ABY7EVT7</accession>
<comment type="similarity">
    <text evidence="1">Belongs to the heat shock protein 70 family.</text>
</comment>
<reference evidence="4" key="1">
    <citation type="submission" date="2022-11" db="EMBL/GenBank/DDBJ databases">
        <title>Centuries of genome instability and evolution in soft-shell clam transmissible cancer (bioRxiv).</title>
        <authorList>
            <person name="Hart S.F.M."/>
            <person name="Yonemitsu M.A."/>
            <person name="Giersch R.M."/>
            <person name="Beal B.F."/>
            <person name="Arriagada G."/>
            <person name="Davis B.W."/>
            <person name="Ostrander E.A."/>
            <person name="Goff S.P."/>
            <person name="Metzger M.J."/>
        </authorList>
    </citation>
    <scope>NUCLEOTIDE SEQUENCE</scope>
    <source>
        <strain evidence="4">MELC-2E11</strain>
        <tissue evidence="4">Siphon/mantle</tissue>
    </source>
</reference>
<evidence type="ECO:0000256" key="2">
    <source>
        <dbReference type="ARBA" id="ARBA00022741"/>
    </source>
</evidence>
<dbReference type="Gene3D" id="3.30.420.40">
    <property type="match status" value="2"/>
</dbReference>
<dbReference type="Pfam" id="PF00012">
    <property type="entry name" value="HSP70"/>
    <property type="match status" value="1"/>
</dbReference>
<sequence>MRVAAFEDTTVLDKAGVDSKRLKLALEPECTSIWCETLGKDVKGSVAIKGSQFMVVDLGGGTADISVHQRKPDGTLKEIHKASGGPWGGIYVDENYMKMLNGLFGEEALIDLRKYKTSDYFDVTREFELKKRSFDTDKTKHIIIRISASLWDFAEKYSAKSLHERTASLNMRENSITTRGKDKLKIDAAVVRPWFERPIDLLIQHLKSLLAEPKMKKVRTVILVGGFGESPYVQKKMRNEIPAVRLIVPGDAGLAVVKGAVRFGNNATIVPYRIMKYTYGTRMFDIFDGKKHPNEKQVWLDEKWLVDNCFNVFVRVNEEVGMGQQVTRESTPALKISKTQVYRTTQDNPKYTTDAGCELLGTVQLESSTDIPLQQQTIEAGGESPNVQ</sequence>
<dbReference type="Proteomes" id="UP001164746">
    <property type="component" value="Chromosome 9"/>
</dbReference>
<dbReference type="InterPro" id="IPR043129">
    <property type="entry name" value="ATPase_NBD"/>
</dbReference>
<organism evidence="4 5">
    <name type="scientific">Mya arenaria</name>
    <name type="common">Soft-shell clam</name>
    <dbReference type="NCBI Taxonomy" id="6604"/>
    <lineage>
        <taxon>Eukaryota</taxon>
        <taxon>Metazoa</taxon>
        <taxon>Spiralia</taxon>
        <taxon>Lophotrochozoa</taxon>
        <taxon>Mollusca</taxon>
        <taxon>Bivalvia</taxon>
        <taxon>Autobranchia</taxon>
        <taxon>Heteroconchia</taxon>
        <taxon>Euheterodonta</taxon>
        <taxon>Imparidentia</taxon>
        <taxon>Neoheterodontei</taxon>
        <taxon>Myida</taxon>
        <taxon>Myoidea</taxon>
        <taxon>Myidae</taxon>
        <taxon>Mya</taxon>
    </lineage>
</organism>
<dbReference type="PANTHER" id="PTHR14187:SF5">
    <property type="entry name" value="HEAT SHOCK 70 KDA PROTEIN 12A"/>
    <property type="match status" value="1"/>
</dbReference>
<evidence type="ECO:0000313" key="4">
    <source>
        <dbReference type="EMBL" id="WAR14077.1"/>
    </source>
</evidence>
<evidence type="ECO:0000256" key="3">
    <source>
        <dbReference type="ARBA" id="ARBA00022840"/>
    </source>
</evidence>
<keyword evidence="2" id="KW-0547">Nucleotide-binding</keyword>
<dbReference type="SUPFAM" id="SSF53067">
    <property type="entry name" value="Actin-like ATPase domain"/>
    <property type="match status" value="1"/>
</dbReference>
<keyword evidence="5" id="KW-1185">Reference proteome</keyword>
<protein>
    <submittedName>
        <fullName evidence="4">HS12A-like protein</fullName>
    </submittedName>
</protein>
<dbReference type="PANTHER" id="PTHR14187">
    <property type="entry name" value="ALPHA KINASE/ELONGATION FACTOR 2 KINASE"/>
    <property type="match status" value="1"/>
</dbReference>
<gene>
    <name evidence="4" type="ORF">MAR_004182</name>
</gene>
<dbReference type="Gene3D" id="3.90.640.10">
    <property type="entry name" value="Actin, Chain A, domain 4"/>
    <property type="match status" value="1"/>
</dbReference>
<evidence type="ECO:0000313" key="5">
    <source>
        <dbReference type="Proteomes" id="UP001164746"/>
    </source>
</evidence>